<dbReference type="EMBL" id="CP074402">
    <property type="protein sequence ID" value="QVJ03420.1"/>
    <property type="molecule type" value="Genomic_DNA"/>
</dbReference>
<protein>
    <submittedName>
        <fullName evidence="1">Aminoglycoside phosphotransferase</fullName>
    </submittedName>
</protein>
<name>A0A975LD36_9ACTN</name>
<sequence length="277" mass="31058">MTTARDLADQRHRDHMRTLFAQAAEEFGLTPTGEPVFGWRDRTIGAPAHGPHGDLWVRVTTEFPRWAQGKSWTGNADADALTGIPRPEVIEVTEWDDPPRRVRAEASTLLPGDVCSPTPFLQDFPHVGEGWWPDLRGALDRLAEQETDRVAIDQDTVTRRLAVFFGDTVDPTVTHWTTAHGDLHWANLMGPNLGVLDWELWGRAPAGLDAATLYCHSLTHPETARRVHRVFADQLDTSDGIRAQLFVIARLLLRIEHGDDPRNAPLLHQHAWGLLAR</sequence>
<dbReference type="Gene3D" id="3.90.1200.10">
    <property type="match status" value="1"/>
</dbReference>
<accession>A0A975LD36</accession>
<evidence type="ECO:0000313" key="2">
    <source>
        <dbReference type="Proteomes" id="UP000682416"/>
    </source>
</evidence>
<proteinExistence type="predicted"/>
<dbReference type="InterPro" id="IPR011009">
    <property type="entry name" value="Kinase-like_dom_sf"/>
</dbReference>
<dbReference type="AlphaFoldDB" id="A0A975LD36"/>
<reference evidence="1" key="1">
    <citation type="submission" date="2021-05" db="EMBL/GenBank/DDBJ databases">
        <authorList>
            <person name="Kaiqin L."/>
            <person name="Jian G."/>
        </authorList>
    </citation>
    <scope>NUCLEOTIDE SEQUENCE</scope>
    <source>
        <strain evidence="1">HDS5</strain>
    </source>
</reference>
<evidence type="ECO:0000313" key="1">
    <source>
        <dbReference type="EMBL" id="QVJ03420.1"/>
    </source>
</evidence>
<gene>
    <name evidence="1" type="ORF">KGD82_26575</name>
</gene>
<dbReference type="SUPFAM" id="SSF56112">
    <property type="entry name" value="Protein kinase-like (PK-like)"/>
    <property type="match status" value="1"/>
</dbReference>
<dbReference type="KEGG" id="nec:KGD82_26575"/>
<dbReference type="Proteomes" id="UP000682416">
    <property type="component" value="Chromosome"/>
</dbReference>
<organism evidence="1 2">
    <name type="scientific">Nocardiopsis eucommiae</name>
    <dbReference type="NCBI Taxonomy" id="2831970"/>
    <lineage>
        <taxon>Bacteria</taxon>
        <taxon>Bacillati</taxon>
        <taxon>Actinomycetota</taxon>
        <taxon>Actinomycetes</taxon>
        <taxon>Streptosporangiales</taxon>
        <taxon>Nocardiopsidaceae</taxon>
        <taxon>Nocardiopsis</taxon>
    </lineage>
</organism>
<keyword evidence="2" id="KW-1185">Reference proteome</keyword>